<dbReference type="InterPro" id="IPR024229">
    <property type="entry name" value="DUF3781"/>
</dbReference>
<keyword evidence="2" id="KW-1185">Reference proteome</keyword>
<dbReference type="RefSeq" id="WP_137606005.1">
    <property type="nucleotide sequence ID" value="NZ_BJDH01000001.1"/>
</dbReference>
<evidence type="ECO:0000313" key="1">
    <source>
        <dbReference type="EMBL" id="MFC6294246.1"/>
    </source>
</evidence>
<sequence length="82" mass="9327">MSKLTELEKAVCYTELVYQRVNKKLGTNLSPAEIRTLVATILTDMTSSIEKRGKNYYVSNLRHQIQLVINSNNTRLITVNAL</sequence>
<dbReference type="Pfam" id="PF12636">
    <property type="entry name" value="DUF3781"/>
    <property type="match status" value="1"/>
</dbReference>
<dbReference type="Proteomes" id="UP001596227">
    <property type="component" value="Unassembled WGS sequence"/>
</dbReference>
<proteinExistence type="predicted"/>
<accession>A0ABW1UDQ5</accession>
<organism evidence="1 2">
    <name type="scientific">Lactiplantibacillus daoliensis</name>
    <dbReference type="NCBI Taxonomy" id="2559916"/>
    <lineage>
        <taxon>Bacteria</taxon>
        <taxon>Bacillati</taxon>
        <taxon>Bacillota</taxon>
        <taxon>Bacilli</taxon>
        <taxon>Lactobacillales</taxon>
        <taxon>Lactobacillaceae</taxon>
        <taxon>Lactiplantibacillus</taxon>
    </lineage>
</organism>
<name>A0ABW1UDQ5_9LACO</name>
<evidence type="ECO:0000313" key="2">
    <source>
        <dbReference type="Proteomes" id="UP001596227"/>
    </source>
</evidence>
<dbReference type="EMBL" id="JBHSSB010000014">
    <property type="protein sequence ID" value="MFC6294246.1"/>
    <property type="molecule type" value="Genomic_DNA"/>
</dbReference>
<reference evidence="2" key="1">
    <citation type="journal article" date="2019" name="Int. J. Syst. Evol. Microbiol.">
        <title>The Global Catalogue of Microorganisms (GCM) 10K type strain sequencing project: providing services to taxonomists for standard genome sequencing and annotation.</title>
        <authorList>
            <consortium name="The Broad Institute Genomics Platform"/>
            <consortium name="The Broad Institute Genome Sequencing Center for Infectious Disease"/>
            <person name="Wu L."/>
            <person name="Ma J."/>
        </authorList>
    </citation>
    <scope>NUCLEOTIDE SEQUENCE [LARGE SCALE GENOMIC DNA]</scope>
    <source>
        <strain evidence="2">CCM 8934</strain>
    </source>
</reference>
<protein>
    <submittedName>
        <fullName evidence="1">DUF3781 domain-containing protein</fullName>
    </submittedName>
</protein>
<gene>
    <name evidence="1" type="ORF">ACFQH1_03390</name>
</gene>
<comment type="caution">
    <text evidence="1">The sequence shown here is derived from an EMBL/GenBank/DDBJ whole genome shotgun (WGS) entry which is preliminary data.</text>
</comment>